<reference evidence="7" key="1">
    <citation type="journal article" date="2020" name="Fungal Divers.">
        <title>Resolving the Mortierellaceae phylogeny through synthesis of multi-gene phylogenetics and phylogenomics.</title>
        <authorList>
            <person name="Vandepol N."/>
            <person name="Liber J."/>
            <person name="Desiro A."/>
            <person name="Na H."/>
            <person name="Kennedy M."/>
            <person name="Barry K."/>
            <person name="Grigoriev I.V."/>
            <person name="Miller A.N."/>
            <person name="O'Donnell K."/>
            <person name="Stajich J.E."/>
            <person name="Bonito G."/>
        </authorList>
    </citation>
    <scope>NUCLEOTIDE SEQUENCE</scope>
    <source>
        <strain evidence="7">NRRL 6426</strain>
    </source>
</reference>
<dbReference type="Gene3D" id="3.80.20.20">
    <property type="entry name" value="Receptor L-domain"/>
    <property type="match status" value="1"/>
</dbReference>
<dbReference type="AlphaFoldDB" id="A0A9P5VC76"/>
<evidence type="ECO:0000256" key="3">
    <source>
        <dbReference type="ARBA" id="ARBA00022525"/>
    </source>
</evidence>
<keyword evidence="4 6" id="KW-0732">Signal</keyword>
<accession>A0A9P5VC76</accession>
<dbReference type="GO" id="GO:0009986">
    <property type="term" value="C:cell surface"/>
    <property type="evidence" value="ECO:0007669"/>
    <property type="project" value="TreeGrafter"/>
</dbReference>
<feature type="signal peptide" evidence="6">
    <location>
        <begin position="1"/>
        <end position="20"/>
    </location>
</feature>
<dbReference type="GO" id="GO:0031505">
    <property type="term" value="P:fungal-type cell wall organization"/>
    <property type="evidence" value="ECO:0007669"/>
    <property type="project" value="TreeGrafter"/>
</dbReference>
<dbReference type="Proteomes" id="UP000748756">
    <property type="component" value="Unassembled WGS sequence"/>
</dbReference>
<keyword evidence="5" id="KW-0325">Glycoprotein</keyword>
<sequence>MTRIVSSLLLLISAILAVTAQQGKSFTPTILFSTCGSHVIASSEAEIATLAACSTFSGSLTVLGLSAINAVALPALQALTGTIKIASNPHLTTLSLDSLQNSTGTIALFNNTLLSVINVPNIKTLNALEIVTAPSLRQLSLVNVQAISSFKVEDTGLDNSGTLPWSSFQKAMDIGISNNKFLKVIDIPGLNAISGRLVVAANGLMEGKGEGASLHLANLTTVSNCTLRHLTDLQLPSLTTVSSSLSFDETNLKLIQTPHLKSVGQTLSIVSNNNLNNISFSELTFIGGALLIANNTLLTSVNGFGKLKNIAGVLNMRGDFSNISFPDVSSVQGGMSILSSSKDFDCSTLSKVKASARGKTVCQAQVKSAKPTNSNGGDDDTLLNSANVLKLSTQGTVWAAVALLSGLASYAF</sequence>
<feature type="chain" id="PRO_5040137955" evidence="6">
    <location>
        <begin position="21"/>
        <end position="412"/>
    </location>
</feature>
<dbReference type="GO" id="GO:0005886">
    <property type="term" value="C:plasma membrane"/>
    <property type="evidence" value="ECO:0007669"/>
    <property type="project" value="TreeGrafter"/>
</dbReference>
<proteinExistence type="predicted"/>
<evidence type="ECO:0000313" key="8">
    <source>
        <dbReference type="Proteomes" id="UP000748756"/>
    </source>
</evidence>
<dbReference type="SUPFAM" id="SSF52058">
    <property type="entry name" value="L domain-like"/>
    <property type="match status" value="2"/>
</dbReference>
<evidence type="ECO:0000256" key="5">
    <source>
        <dbReference type="ARBA" id="ARBA00023180"/>
    </source>
</evidence>
<evidence type="ECO:0000256" key="2">
    <source>
        <dbReference type="ARBA" id="ARBA00022512"/>
    </source>
</evidence>
<gene>
    <name evidence="7" type="ORF">BG015_005749</name>
</gene>
<keyword evidence="8" id="KW-1185">Reference proteome</keyword>
<comment type="caution">
    <text evidence="7">The sequence shown here is derived from an EMBL/GenBank/DDBJ whole genome shotgun (WGS) entry which is preliminary data.</text>
</comment>
<dbReference type="GO" id="GO:0009277">
    <property type="term" value="C:fungal-type cell wall"/>
    <property type="evidence" value="ECO:0007669"/>
    <property type="project" value="TreeGrafter"/>
</dbReference>
<dbReference type="OrthoDB" id="536881at2759"/>
<keyword evidence="2" id="KW-0134">Cell wall</keyword>
<evidence type="ECO:0000256" key="1">
    <source>
        <dbReference type="ARBA" id="ARBA00004191"/>
    </source>
</evidence>
<evidence type="ECO:0000313" key="7">
    <source>
        <dbReference type="EMBL" id="KAF9152122.1"/>
    </source>
</evidence>
<evidence type="ECO:0000256" key="6">
    <source>
        <dbReference type="SAM" id="SignalP"/>
    </source>
</evidence>
<dbReference type="InterPro" id="IPR051648">
    <property type="entry name" value="CWI-Assembly_Regulator"/>
</dbReference>
<organism evidence="7 8">
    <name type="scientific">Linnemannia schmuckeri</name>
    <dbReference type="NCBI Taxonomy" id="64567"/>
    <lineage>
        <taxon>Eukaryota</taxon>
        <taxon>Fungi</taxon>
        <taxon>Fungi incertae sedis</taxon>
        <taxon>Mucoromycota</taxon>
        <taxon>Mortierellomycotina</taxon>
        <taxon>Mortierellomycetes</taxon>
        <taxon>Mortierellales</taxon>
        <taxon>Mortierellaceae</taxon>
        <taxon>Linnemannia</taxon>
    </lineage>
</organism>
<dbReference type="PANTHER" id="PTHR31018">
    <property type="entry name" value="SPORULATION-SPECIFIC PROTEIN-RELATED"/>
    <property type="match status" value="1"/>
</dbReference>
<comment type="subcellular location">
    <subcellularLocation>
        <location evidence="1">Secreted</location>
        <location evidence="1">Cell wall</location>
    </subcellularLocation>
</comment>
<evidence type="ECO:0000256" key="4">
    <source>
        <dbReference type="ARBA" id="ARBA00022729"/>
    </source>
</evidence>
<name>A0A9P5VC76_9FUNG</name>
<dbReference type="PANTHER" id="PTHR31018:SF3">
    <property type="entry name" value="RECEPTOR PROTEIN-TYROSINE KINASE"/>
    <property type="match status" value="1"/>
</dbReference>
<keyword evidence="3" id="KW-0964">Secreted</keyword>
<protein>
    <submittedName>
        <fullName evidence="7">Uncharacterized protein</fullName>
    </submittedName>
</protein>
<dbReference type="EMBL" id="JAAAUQ010000267">
    <property type="protein sequence ID" value="KAF9152122.1"/>
    <property type="molecule type" value="Genomic_DNA"/>
</dbReference>
<dbReference type="InterPro" id="IPR036941">
    <property type="entry name" value="Rcpt_L-dom_sf"/>
</dbReference>